<protein>
    <submittedName>
        <fullName evidence="1">Uncharacterized protein</fullName>
    </submittedName>
</protein>
<proteinExistence type="predicted"/>
<evidence type="ECO:0000313" key="2">
    <source>
        <dbReference type="Proteomes" id="UP000315540"/>
    </source>
</evidence>
<dbReference type="AlphaFoldDB" id="A0A504J7V1"/>
<dbReference type="EMBL" id="VFWZ01000002">
    <property type="protein sequence ID" value="TPN86907.1"/>
    <property type="molecule type" value="Genomic_DNA"/>
</dbReference>
<dbReference type="OrthoDB" id="196248at2"/>
<gene>
    <name evidence="1" type="ORF">FHK87_04710</name>
</gene>
<dbReference type="RefSeq" id="WP_140590597.1">
    <property type="nucleotide sequence ID" value="NZ_VFWZ01000002.1"/>
</dbReference>
<name>A0A504J7V1_9FLAO</name>
<evidence type="ECO:0000313" key="1">
    <source>
        <dbReference type="EMBL" id="TPN86907.1"/>
    </source>
</evidence>
<keyword evidence="2" id="KW-1185">Reference proteome</keyword>
<sequence>MSIQKKGSRKITVNNSDYRWRVSRFRRISDYRVENEVLSEEYIKVAEKYGLGSVADIVFNIPIELYDVPKSKIIVKYFGLCVDGFLGPEQFAQIKPKLISQIIEDAILQGWNPNQKGNFTIEIYENTGKKHRPAILVLPNFGNQDLKNYDNLVKAIQIN</sequence>
<comment type="caution">
    <text evidence="1">The sequence shown here is derived from an EMBL/GenBank/DDBJ whole genome shotgun (WGS) entry which is preliminary data.</text>
</comment>
<reference evidence="1 2" key="1">
    <citation type="submission" date="2019-06" db="EMBL/GenBank/DDBJ databases">
        <authorList>
            <person name="Meng X."/>
        </authorList>
    </citation>
    <scope>NUCLEOTIDE SEQUENCE [LARGE SCALE GENOMIC DNA]</scope>
    <source>
        <strain evidence="1 2">M625</strain>
    </source>
</reference>
<organism evidence="1 2">
    <name type="scientific">Aquimarina algicola</name>
    <dbReference type="NCBI Taxonomy" id="2589995"/>
    <lineage>
        <taxon>Bacteria</taxon>
        <taxon>Pseudomonadati</taxon>
        <taxon>Bacteroidota</taxon>
        <taxon>Flavobacteriia</taxon>
        <taxon>Flavobacteriales</taxon>
        <taxon>Flavobacteriaceae</taxon>
        <taxon>Aquimarina</taxon>
    </lineage>
</organism>
<accession>A0A504J7V1</accession>
<dbReference type="Proteomes" id="UP000315540">
    <property type="component" value="Unassembled WGS sequence"/>
</dbReference>